<dbReference type="Gene3D" id="1.10.10.690">
    <property type="entry name" value="YidB-like"/>
    <property type="match status" value="1"/>
</dbReference>
<keyword evidence="2" id="KW-1185">Reference proteome</keyword>
<dbReference type="RefSeq" id="WP_068909288.1">
    <property type="nucleotide sequence ID" value="NZ_LXEW01000037.1"/>
</dbReference>
<dbReference type="SUPFAM" id="SSF140804">
    <property type="entry name" value="YidB-like"/>
    <property type="match status" value="1"/>
</dbReference>
<evidence type="ECO:0000313" key="1">
    <source>
        <dbReference type="EMBL" id="OAT50510.1"/>
    </source>
</evidence>
<evidence type="ECO:0008006" key="3">
    <source>
        <dbReference type="Google" id="ProtNLM"/>
    </source>
</evidence>
<reference evidence="1 2" key="1">
    <citation type="submission" date="2016-04" db="EMBL/GenBank/DDBJ databases">
        <title>ATOL: Assembling a taxonomically balanced genome-scale reconstruction of the evolutionary history of the Enterobacteriaceae.</title>
        <authorList>
            <person name="Plunkett G.III."/>
            <person name="Neeno-Eckwall E.C."/>
            <person name="Glasner J.D."/>
            <person name="Perna N.T."/>
        </authorList>
    </citation>
    <scope>NUCLEOTIDE SEQUENCE [LARGE SCALE GENOMIC DNA]</scope>
    <source>
        <strain evidence="1 2">ATCC 35613</strain>
    </source>
</reference>
<dbReference type="Proteomes" id="UP000078224">
    <property type="component" value="Unassembled WGS sequence"/>
</dbReference>
<protein>
    <recommendedName>
        <fullName evidence="3">DUF937 domain-containing protein</fullName>
    </recommendedName>
</protein>
<dbReference type="Pfam" id="PF20159">
    <property type="entry name" value="YidB"/>
    <property type="match status" value="1"/>
</dbReference>
<proteinExistence type="predicted"/>
<accession>A0A1B7JRI8</accession>
<evidence type="ECO:0000313" key="2">
    <source>
        <dbReference type="Proteomes" id="UP000078224"/>
    </source>
</evidence>
<dbReference type="InterPro" id="IPR045372">
    <property type="entry name" value="YidB"/>
</dbReference>
<dbReference type="OrthoDB" id="5957313at2"/>
<comment type="caution">
    <text evidence="1">The sequence shown here is derived from an EMBL/GenBank/DDBJ whole genome shotgun (WGS) entry which is preliminary data.</text>
</comment>
<dbReference type="AlphaFoldDB" id="A0A1B7JRI8"/>
<dbReference type="InterPro" id="IPR027405">
    <property type="entry name" value="YidB-like"/>
</dbReference>
<organism evidence="1 2">
    <name type="scientific">Providencia heimbachae ATCC 35613</name>
    <dbReference type="NCBI Taxonomy" id="1354272"/>
    <lineage>
        <taxon>Bacteria</taxon>
        <taxon>Pseudomonadati</taxon>
        <taxon>Pseudomonadota</taxon>
        <taxon>Gammaproteobacteria</taxon>
        <taxon>Enterobacterales</taxon>
        <taxon>Morganellaceae</taxon>
        <taxon>Providencia</taxon>
    </lineage>
</organism>
<dbReference type="EMBL" id="LXEW01000037">
    <property type="protein sequence ID" value="OAT50510.1"/>
    <property type="molecule type" value="Genomic_DNA"/>
</dbReference>
<gene>
    <name evidence="1" type="ORF">M998_2672</name>
</gene>
<dbReference type="PATRIC" id="fig|1354272.4.peg.2724"/>
<sequence length="129" mass="13774">MGLFEQVMGMVAGDKMQQFQSVIDWVENQGGLTGVIEKFNQQGFGGIVSSWIGEGENLPIDASQLTQVFGNVNIQELAQSVGLDAQSTTDLIAKYLPQLVDGATPEGEVPENVDLASIGMNLLKAKLFG</sequence>
<name>A0A1B7JRI8_9GAMM</name>